<feature type="region of interest" description="Disordered" evidence="1">
    <location>
        <begin position="56"/>
        <end position="83"/>
    </location>
</feature>
<evidence type="ECO:0000313" key="2">
    <source>
        <dbReference type="EMBL" id="CAB4241553.1"/>
    </source>
</evidence>
<accession>A0A6J5T9U2</accession>
<feature type="compositionally biased region" description="Basic and acidic residues" evidence="1">
    <location>
        <begin position="63"/>
        <end position="83"/>
    </location>
</feature>
<dbReference type="EMBL" id="LR797824">
    <property type="protein sequence ID" value="CAB4241553.1"/>
    <property type="molecule type" value="Genomic_DNA"/>
</dbReference>
<reference evidence="2" key="1">
    <citation type="submission" date="2020-05" db="EMBL/GenBank/DDBJ databases">
        <authorList>
            <person name="Chiriac C."/>
            <person name="Salcher M."/>
            <person name="Ghai R."/>
            <person name="Kavagutti S V."/>
        </authorList>
    </citation>
    <scope>NUCLEOTIDE SEQUENCE</scope>
</reference>
<name>A0A6J5T9U2_9CAUD</name>
<protein>
    <submittedName>
        <fullName evidence="2">PAAR motif</fullName>
    </submittedName>
</protein>
<sequence length="83" mass="8465">MPSIHVLGDLNEERGAITDVPQSTVFINNKPVSVDGSLVEGGPTVTANGSPTVFIGGIPVNRTGDKDSDGTPRAEGSPDVHIG</sequence>
<dbReference type="Pfam" id="PF05488">
    <property type="entry name" value="PAAR_motif"/>
    <property type="match status" value="1"/>
</dbReference>
<gene>
    <name evidence="2" type="ORF">UFOVP71_91</name>
</gene>
<dbReference type="InterPro" id="IPR008727">
    <property type="entry name" value="PAAR_motif"/>
</dbReference>
<organism evidence="2">
    <name type="scientific">uncultured Caudovirales phage</name>
    <dbReference type="NCBI Taxonomy" id="2100421"/>
    <lineage>
        <taxon>Viruses</taxon>
        <taxon>Duplodnaviria</taxon>
        <taxon>Heunggongvirae</taxon>
        <taxon>Uroviricota</taxon>
        <taxon>Caudoviricetes</taxon>
        <taxon>Peduoviridae</taxon>
        <taxon>Maltschvirus</taxon>
        <taxon>Maltschvirus maltsch</taxon>
    </lineage>
</organism>
<proteinExistence type="predicted"/>
<evidence type="ECO:0000256" key="1">
    <source>
        <dbReference type="SAM" id="MobiDB-lite"/>
    </source>
</evidence>
<dbReference type="Gene3D" id="2.60.200.60">
    <property type="match status" value="1"/>
</dbReference>